<name>A0A7M2YV41_9ACTN</name>
<dbReference type="Proteomes" id="UP000254134">
    <property type="component" value="Unassembled WGS sequence"/>
</dbReference>
<proteinExistence type="predicted"/>
<evidence type="ECO:0000313" key="1">
    <source>
        <dbReference type="EMBL" id="RDI73288.1"/>
    </source>
</evidence>
<reference evidence="1 2" key="1">
    <citation type="submission" date="2018-07" db="EMBL/GenBank/DDBJ databases">
        <title>High-quality-draft genome sequence of Gaiella occulta.</title>
        <authorList>
            <person name="Severino R."/>
            <person name="Froufe H.J.C."/>
            <person name="Rainey F.A."/>
            <person name="Barroso C."/>
            <person name="Albuquerque L."/>
            <person name="Lobo-Da-Cunha A."/>
            <person name="Da Costa M.S."/>
            <person name="Egas C."/>
        </authorList>
    </citation>
    <scope>NUCLEOTIDE SEQUENCE [LARGE SCALE GENOMIC DNA]</scope>
    <source>
        <strain evidence="1 2">F2-233</strain>
    </source>
</reference>
<dbReference type="OrthoDB" id="3949537at2"/>
<evidence type="ECO:0000313" key="2">
    <source>
        <dbReference type="Proteomes" id="UP000254134"/>
    </source>
</evidence>
<dbReference type="AlphaFoldDB" id="A0A7M2YV41"/>
<organism evidence="1 2">
    <name type="scientific">Gaiella occulta</name>
    <dbReference type="NCBI Taxonomy" id="1002870"/>
    <lineage>
        <taxon>Bacteria</taxon>
        <taxon>Bacillati</taxon>
        <taxon>Actinomycetota</taxon>
        <taxon>Thermoleophilia</taxon>
        <taxon>Gaiellales</taxon>
        <taxon>Gaiellaceae</taxon>
        <taxon>Gaiella</taxon>
    </lineage>
</organism>
<gene>
    <name evidence="1" type="ORF">Gocc_2888</name>
</gene>
<dbReference type="EMBL" id="QQZY01000010">
    <property type="protein sequence ID" value="RDI73288.1"/>
    <property type="molecule type" value="Genomic_DNA"/>
</dbReference>
<protein>
    <submittedName>
        <fullName evidence="1">Uncharacterized protein</fullName>
    </submittedName>
</protein>
<accession>A0A7M2YV41</accession>
<dbReference type="RefSeq" id="WP_114797282.1">
    <property type="nucleotide sequence ID" value="NZ_QQZY01000010.1"/>
</dbReference>
<sequence length="84" mass="9467">MALVRVDQLRPGDTITLPRGSRVVIDRIDTFDGQLVVRWWRRQARYHDGWHTGDGRVLGSIVPLPAEAIVERTAVNLDPEPVLA</sequence>
<keyword evidence="2" id="KW-1185">Reference proteome</keyword>
<reference evidence="2" key="2">
    <citation type="journal article" date="2019" name="MicrobiologyOpen">
        <title>High-quality draft genome sequence of Gaiella occulta isolated from a 150 meter deep mineral water borehole and comparison with the genome sequences of other deep-branching lineages of the phylum Actinobacteria.</title>
        <authorList>
            <person name="Severino R."/>
            <person name="Froufe H.J.C."/>
            <person name="Barroso C."/>
            <person name="Albuquerque L."/>
            <person name="Lobo-da-Cunha A."/>
            <person name="da Costa M.S."/>
            <person name="Egas C."/>
        </authorList>
    </citation>
    <scope>NUCLEOTIDE SEQUENCE [LARGE SCALE GENOMIC DNA]</scope>
    <source>
        <strain evidence="2">F2-233</strain>
    </source>
</reference>
<comment type="caution">
    <text evidence="1">The sequence shown here is derived from an EMBL/GenBank/DDBJ whole genome shotgun (WGS) entry which is preliminary data.</text>
</comment>